<sequence length="229" mass="24770">MKRIKRHLPILFCFALLLFPAFSLRALELLPSAASLGRFPANQAQERVFTLRNSSEAAVVVDALRTSCGCLTADLSNREIPARGQASLTVRLPAEGVSGPFTHMVFLETGGEVRAVRLTGEAVPLVAVSPQRILAVGTLPAGQSCHQEFLLTTVAPAEFGEPETVGTGVAARLERQSDTRWTLAVTFTPEREETLFHHRVKLPMLSPAGWRPVEIILHGRVHPQAGAGP</sequence>
<dbReference type="Proteomes" id="UP001238163">
    <property type="component" value="Unassembled WGS sequence"/>
</dbReference>
<dbReference type="RefSeq" id="WP_307264168.1">
    <property type="nucleotide sequence ID" value="NZ_JAUSVL010000001.1"/>
</dbReference>
<gene>
    <name evidence="1" type="ORF">J3R75_003520</name>
</gene>
<reference evidence="1" key="1">
    <citation type="submission" date="2023-07" db="EMBL/GenBank/DDBJ databases">
        <title>Genomic Encyclopedia of Type Strains, Phase IV (KMG-IV): sequencing the most valuable type-strain genomes for metagenomic binning, comparative biology and taxonomic classification.</title>
        <authorList>
            <person name="Goeker M."/>
        </authorList>
    </citation>
    <scope>NUCLEOTIDE SEQUENCE</scope>
    <source>
        <strain evidence="1">DSM 24202</strain>
    </source>
</reference>
<evidence type="ECO:0008006" key="3">
    <source>
        <dbReference type="Google" id="ProtNLM"/>
    </source>
</evidence>
<accession>A0AAE3VJM5</accession>
<dbReference type="Gene3D" id="2.60.40.10">
    <property type="entry name" value="Immunoglobulins"/>
    <property type="match status" value="1"/>
</dbReference>
<evidence type="ECO:0000313" key="1">
    <source>
        <dbReference type="EMBL" id="MDQ0291413.1"/>
    </source>
</evidence>
<evidence type="ECO:0000313" key="2">
    <source>
        <dbReference type="Proteomes" id="UP001238163"/>
    </source>
</evidence>
<comment type="caution">
    <text evidence="1">The sequence shown here is derived from an EMBL/GenBank/DDBJ whole genome shotgun (WGS) entry which is preliminary data.</text>
</comment>
<dbReference type="InterPro" id="IPR011467">
    <property type="entry name" value="DUF1573"/>
</dbReference>
<dbReference type="InterPro" id="IPR013783">
    <property type="entry name" value="Ig-like_fold"/>
</dbReference>
<dbReference type="Pfam" id="PF07610">
    <property type="entry name" value="DUF1573"/>
    <property type="match status" value="1"/>
</dbReference>
<name>A0AAE3VJM5_9BACT</name>
<proteinExistence type="predicted"/>
<protein>
    <recommendedName>
        <fullName evidence="3">DUF1573 domain-containing protein</fullName>
    </recommendedName>
</protein>
<keyword evidence="2" id="KW-1185">Reference proteome</keyword>
<dbReference type="AlphaFoldDB" id="A0AAE3VJM5"/>
<dbReference type="EMBL" id="JAUSVL010000001">
    <property type="protein sequence ID" value="MDQ0291413.1"/>
    <property type="molecule type" value="Genomic_DNA"/>
</dbReference>
<organism evidence="1 2">
    <name type="scientific">Oligosphaera ethanolica</name>
    <dbReference type="NCBI Taxonomy" id="760260"/>
    <lineage>
        <taxon>Bacteria</taxon>
        <taxon>Pseudomonadati</taxon>
        <taxon>Lentisphaerota</taxon>
        <taxon>Oligosphaeria</taxon>
        <taxon>Oligosphaerales</taxon>
        <taxon>Oligosphaeraceae</taxon>
        <taxon>Oligosphaera</taxon>
    </lineage>
</organism>